<reference evidence="3" key="1">
    <citation type="submission" date="2022-10" db="EMBL/GenBank/DDBJ databases">
        <title>Culturing micro-colonial fungi from biological soil crusts in the Mojave desert and describing Neophaeococcomyces mojavensis, and introducing the new genera and species Taxawa tesnikishii.</title>
        <authorList>
            <person name="Kurbessoian T."/>
            <person name="Stajich J.E."/>
        </authorList>
    </citation>
    <scope>NUCLEOTIDE SEQUENCE</scope>
    <source>
        <strain evidence="3">TK_1</strain>
    </source>
</reference>
<gene>
    <name evidence="3" type="ORF">H2201_008321</name>
</gene>
<dbReference type="Proteomes" id="UP001172684">
    <property type="component" value="Unassembled WGS sequence"/>
</dbReference>
<keyword evidence="2" id="KW-0812">Transmembrane</keyword>
<evidence type="ECO:0000256" key="2">
    <source>
        <dbReference type="SAM" id="Phobius"/>
    </source>
</evidence>
<feature type="transmembrane region" description="Helical" evidence="2">
    <location>
        <begin position="59"/>
        <end position="77"/>
    </location>
</feature>
<feature type="compositionally biased region" description="Polar residues" evidence="1">
    <location>
        <begin position="434"/>
        <end position="449"/>
    </location>
</feature>
<dbReference type="EMBL" id="JAPDRL010000110">
    <property type="protein sequence ID" value="KAJ9657033.1"/>
    <property type="molecule type" value="Genomic_DNA"/>
</dbReference>
<feature type="transmembrane region" description="Helical" evidence="2">
    <location>
        <begin position="185"/>
        <end position="205"/>
    </location>
</feature>
<organism evidence="3 4">
    <name type="scientific">Coniosporium apollinis</name>
    <dbReference type="NCBI Taxonomy" id="61459"/>
    <lineage>
        <taxon>Eukaryota</taxon>
        <taxon>Fungi</taxon>
        <taxon>Dikarya</taxon>
        <taxon>Ascomycota</taxon>
        <taxon>Pezizomycotina</taxon>
        <taxon>Dothideomycetes</taxon>
        <taxon>Dothideomycetes incertae sedis</taxon>
        <taxon>Coniosporium</taxon>
    </lineage>
</organism>
<sequence length="449" mass="48784">MPPLVFQLLRRKFDPGVPSGEFSDQWKNPGDVFSVLLILGGDVVGRALAQLAGSPVTPVAFSFGWVAYAVTAVVSAIGENKLMPLPDCACKVINGRTGYVRDNSSWIIGRIVRDFESWIDDGKRDGRIRTHLRGMLDQRWEKDKLAAENKKAGSGKDVARPSQAGLCVSIYKADRARPGYPGYDLVYFIGFATTVFQLGIAAIPCGMFGDWGIFLVTTSGILLSFATGSISQWSKEKWACRRNSGKTVILTRGNGSQHAVVIIGDGKGLDLEDLAAGPTNVDVSASYTTRIAVTLLAAFWILLLITAAGIKQNTWFLLAIGGIGILQNIFVAGWRRFPEAFGVPLIFDNVIGEPKVMDTLFAVEKAYPRLGKSMLDTFFPGKLRPKEEKKWHEFEELSNALDASPADAHGNAQTRTTQSNAQTSNTQANAQNRVQNHTQGVQAAAQTTS</sequence>
<feature type="transmembrane region" description="Helical" evidence="2">
    <location>
        <begin position="211"/>
        <end position="233"/>
    </location>
</feature>
<feature type="compositionally biased region" description="Low complexity" evidence="1">
    <location>
        <begin position="411"/>
        <end position="433"/>
    </location>
</feature>
<keyword evidence="2" id="KW-0472">Membrane</keyword>
<evidence type="ECO:0000256" key="1">
    <source>
        <dbReference type="SAM" id="MobiDB-lite"/>
    </source>
</evidence>
<protein>
    <submittedName>
        <fullName evidence="3">Uncharacterized protein</fullName>
    </submittedName>
</protein>
<accession>A0ABQ9NK21</accession>
<feature type="transmembrane region" description="Helical" evidence="2">
    <location>
        <begin position="316"/>
        <end position="334"/>
    </location>
</feature>
<keyword evidence="4" id="KW-1185">Reference proteome</keyword>
<feature type="transmembrane region" description="Helical" evidence="2">
    <location>
        <begin position="291"/>
        <end position="310"/>
    </location>
</feature>
<comment type="caution">
    <text evidence="3">The sequence shown here is derived from an EMBL/GenBank/DDBJ whole genome shotgun (WGS) entry which is preliminary data.</text>
</comment>
<evidence type="ECO:0000313" key="3">
    <source>
        <dbReference type="EMBL" id="KAJ9657033.1"/>
    </source>
</evidence>
<feature type="region of interest" description="Disordered" evidence="1">
    <location>
        <begin position="404"/>
        <end position="449"/>
    </location>
</feature>
<proteinExistence type="predicted"/>
<evidence type="ECO:0000313" key="4">
    <source>
        <dbReference type="Proteomes" id="UP001172684"/>
    </source>
</evidence>
<keyword evidence="2" id="KW-1133">Transmembrane helix</keyword>
<name>A0ABQ9NK21_9PEZI</name>